<evidence type="ECO:0000313" key="2">
    <source>
        <dbReference type="EMBL" id="EJK67357.1"/>
    </source>
</evidence>
<accession>K0T9Z4</accession>
<feature type="region of interest" description="Disordered" evidence="1">
    <location>
        <begin position="23"/>
        <end position="53"/>
    </location>
</feature>
<proteinExistence type="predicted"/>
<dbReference type="EMBL" id="AGNL01013252">
    <property type="protein sequence ID" value="EJK67357.1"/>
    <property type="molecule type" value="Genomic_DNA"/>
</dbReference>
<name>K0T9Z4_THAOC</name>
<reference evidence="2 3" key="1">
    <citation type="journal article" date="2012" name="Genome Biol.">
        <title>Genome and low-iron response of an oceanic diatom adapted to chronic iron limitation.</title>
        <authorList>
            <person name="Lommer M."/>
            <person name="Specht M."/>
            <person name="Roy A.S."/>
            <person name="Kraemer L."/>
            <person name="Andreson R."/>
            <person name="Gutowska M.A."/>
            <person name="Wolf J."/>
            <person name="Bergner S.V."/>
            <person name="Schilhabel M.B."/>
            <person name="Klostermeier U.C."/>
            <person name="Beiko R.G."/>
            <person name="Rosenstiel P."/>
            <person name="Hippler M."/>
            <person name="Laroche J."/>
        </authorList>
    </citation>
    <scope>NUCLEOTIDE SEQUENCE [LARGE SCALE GENOMIC DNA]</scope>
    <source>
        <strain evidence="2 3">CCMP1005</strain>
    </source>
</reference>
<evidence type="ECO:0000313" key="3">
    <source>
        <dbReference type="Proteomes" id="UP000266841"/>
    </source>
</evidence>
<evidence type="ECO:0000256" key="1">
    <source>
        <dbReference type="SAM" id="MobiDB-lite"/>
    </source>
</evidence>
<feature type="non-terminal residue" evidence="2">
    <location>
        <position position="1"/>
    </location>
</feature>
<keyword evidence="3" id="KW-1185">Reference proteome</keyword>
<organism evidence="2 3">
    <name type="scientific">Thalassiosira oceanica</name>
    <name type="common">Marine diatom</name>
    <dbReference type="NCBI Taxonomy" id="159749"/>
    <lineage>
        <taxon>Eukaryota</taxon>
        <taxon>Sar</taxon>
        <taxon>Stramenopiles</taxon>
        <taxon>Ochrophyta</taxon>
        <taxon>Bacillariophyta</taxon>
        <taxon>Coscinodiscophyceae</taxon>
        <taxon>Thalassiosirophycidae</taxon>
        <taxon>Thalassiosirales</taxon>
        <taxon>Thalassiosiraceae</taxon>
        <taxon>Thalassiosira</taxon>
    </lineage>
</organism>
<dbReference type="AlphaFoldDB" id="K0T9Z4"/>
<comment type="caution">
    <text evidence="2">The sequence shown here is derived from an EMBL/GenBank/DDBJ whole genome shotgun (WGS) entry which is preliminary data.</text>
</comment>
<dbReference type="Proteomes" id="UP000266841">
    <property type="component" value="Unassembled WGS sequence"/>
</dbReference>
<sequence>ADGSAAAAFVGVESRLSCSWIDWSDGRADGAPPPVSAEREKASKRTPPSFSPVESIISPVVHVVPGPDQVRPEGEEASYQAGLALYYLY</sequence>
<protein>
    <submittedName>
        <fullName evidence="2">Uncharacterized protein</fullName>
    </submittedName>
</protein>
<gene>
    <name evidence="2" type="ORF">THAOC_11620</name>
</gene>